<dbReference type="EMBL" id="CP021435">
    <property type="protein sequence ID" value="ATJ83136.1"/>
    <property type="molecule type" value="Genomic_DNA"/>
</dbReference>
<accession>A0A291P899</accession>
<reference evidence="1 2" key="1">
    <citation type="journal article" date="2017" name="Sci. Rep.">
        <title>Revealing the Saline Adaptation Strategies of the Halophilic Bacterium Halomonas beimenensis through High-throughput Omics and Transposon Mutagenesis Approaches.</title>
        <authorList>
            <person name="Chen Y.H."/>
            <person name="Lin S.S."/>
            <person name="Shyu Y.T."/>
        </authorList>
    </citation>
    <scope>NUCLEOTIDE SEQUENCE [LARGE SCALE GENOMIC DNA]</scope>
    <source>
        <strain evidence="1 2">NTU-111</strain>
    </source>
</reference>
<dbReference type="Proteomes" id="UP000219993">
    <property type="component" value="Chromosome"/>
</dbReference>
<proteinExistence type="predicted"/>
<dbReference type="AlphaFoldDB" id="A0A291P899"/>
<evidence type="ECO:0000313" key="1">
    <source>
        <dbReference type="EMBL" id="ATJ83136.1"/>
    </source>
</evidence>
<organism evidence="1 2">
    <name type="scientific">Halomonas beimenensis</name>
    <dbReference type="NCBI Taxonomy" id="475662"/>
    <lineage>
        <taxon>Bacteria</taxon>
        <taxon>Pseudomonadati</taxon>
        <taxon>Pseudomonadota</taxon>
        <taxon>Gammaproteobacteria</taxon>
        <taxon>Oceanospirillales</taxon>
        <taxon>Halomonadaceae</taxon>
        <taxon>Halomonas</taxon>
    </lineage>
</organism>
<dbReference type="RefSeq" id="WP_097789508.1">
    <property type="nucleotide sequence ID" value="NZ_BAAADT010000004.1"/>
</dbReference>
<dbReference type="KEGG" id="hbe:BEI_2149"/>
<gene>
    <name evidence="1" type="ORF">BEI_2149</name>
</gene>
<name>A0A291P899_9GAMM</name>
<sequence length="232" mass="26096">MTVIYEFCGRPGAGKTHVCRLLLAHLLDATGDTGVMPILSRRRPFVNPLLKLWGAAHGVLFRTGRTLDLLRYRRAVISATGLSRAFSIYLNALYLDDCLSRGMGDYDLVLIDQGFMQLCWSLQTEVGQTIARRFLHDLYAPYASAPLHLVWVQASPSVVAYNLCQRDDLQGTIEPQCRRFDSAGLHRLTGELLSRRELSFVHFRNDAVDRIDIGALLQRLTASGDNRGQMHH</sequence>
<evidence type="ECO:0000313" key="2">
    <source>
        <dbReference type="Proteomes" id="UP000219993"/>
    </source>
</evidence>
<keyword evidence="2" id="KW-1185">Reference proteome</keyword>
<protein>
    <recommendedName>
        <fullName evidence="3">Thymidylate kinase</fullName>
    </recommendedName>
</protein>
<dbReference type="OrthoDB" id="6170673at2"/>
<dbReference type="SUPFAM" id="SSF52540">
    <property type="entry name" value="P-loop containing nucleoside triphosphate hydrolases"/>
    <property type="match status" value="1"/>
</dbReference>
<dbReference type="InterPro" id="IPR027417">
    <property type="entry name" value="P-loop_NTPase"/>
</dbReference>
<evidence type="ECO:0008006" key="3">
    <source>
        <dbReference type="Google" id="ProtNLM"/>
    </source>
</evidence>